<evidence type="ECO:0000259" key="4">
    <source>
        <dbReference type="PROSITE" id="PS50009"/>
    </source>
</evidence>
<feature type="compositionally biased region" description="Low complexity" evidence="3">
    <location>
        <begin position="1457"/>
        <end position="1471"/>
    </location>
</feature>
<feature type="compositionally biased region" description="Polar residues" evidence="3">
    <location>
        <begin position="632"/>
        <end position="650"/>
    </location>
</feature>
<dbReference type="GO" id="GO:0005886">
    <property type="term" value="C:plasma membrane"/>
    <property type="evidence" value="ECO:0007669"/>
    <property type="project" value="TreeGrafter"/>
</dbReference>
<feature type="compositionally biased region" description="Low complexity" evidence="3">
    <location>
        <begin position="789"/>
        <end position="810"/>
    </location>
</feature>
<feature type="compositionally biased region" description="Low complexity" evidence="3">
    <location>
        <begin position="47"/>
        <end position="62"/>
    </location>
</feature>
<dbReference type="Pfam" id="PF00617">
    <property type="entry name" value="RasGEF"/>
    <property type="match status" value="1"/>
</dbReference>
<accession>A0A316Z1I7</accession>
<feature type="compositionally biased region" description="Acidic residues" evidence="3">
    <location>
        <begin position="344"/>
        <end position="353"/>
    </location>
</feature>
<dbReference type="SMART" id="SM00147">
    <property type="entry name" value="RasGEF"/>
    <property type="match status" value="1"/>
</dbReference>
<feature type="compositionally biased region" description="Polar residues" evidence="3">
    <location>
        <begin position="245"/>
        <end position="254"/>
    </location>
</feature>
<feature type="region of interest" description="Disordered" evidence="3">
    <location>
        <begin position="1105"/>
        <end position="1200"/>
    </location>
</feature>
<dbReference type="Gene3D" id="3.40.50.300">
    <property type="entry name" value="P-loop containing nucleotide triphosphate hydrolases"/>
    <property type="match status" value="1"/>
</dbReference>
<feature type="compositionally biased region" description="Pro residues" evidence="3">
    <location>
        <begin position="575"/>
        <end position="591"/>
    </location>
</feature>
<evidence type="ECO:0000259" key="5">
    <source>
        <dbReference type="PROSITE" id="PS50212"/>
    </source>
</evidence>
<dbReference type="InterPro" id="IPR036964">
    <property type="entry name" value="RASGEF_cat_dom_sf"/>
</dbReference>
<feature type="compositionally biased region" description="Low complexity" evidence="3">
    <location>
        <begin position="146"/>
        <end position="161"/>
    </location>
</feature>
<feature type="region of interest" description="Disordered" evidence="3">
    <location>
        <begin position="1352"/>
        <end position="1498"/>
    </location>
</feature>
<evidence type="ECO:0000313" key="6">
    <source>
        <dbReference type="EMBL" id="PWN95637.1"/>
    </source>
</evidence>
<dbReference type="InterPro" id="IPR008937">
    <property type="entry name" value="Ras-like_GEF"/>
</dbReference>
<evidence type="ECO:0000256" key="1">
    <source>
        <dbReference type="ARBA" id="ARBA00022658"/>
    </source>
</evidence>
<feature type="domain" description="Ras-GEF" evidence="4">
    <location>
        <begin position="1525"/>
        <end position="1759"/>
    </location>
</feature>
<gene>
    <name evidence="6" type="ORF">FA09DRAFT_135548</name>
</gene>
<feature type="region of interest" description="Disordered" evidence="3">
    <location>
        <begin position="1"/>
        <end position="114"/>
    </location>
</feature>
<dbReference type="InterPro" id="IPR023578">
    <property type="entry name" value="Ras_GEF_dom_sf"/>
</dbReference>
<feature type="compositionally biased region" description="Basic and acidic residues" evidence="3">
    <location>
        <begin position="1172"/>
        <end position="1182"/>
    </location>
</feature>
<evidence type="ECO:0000256" key="3">
    <source>
        <dbReference type="SAM" id="MobiDB-lite"/>
    </source>
</evidence>
<feature type="compositionally biased region" description="Low complexity" evidence="3">
    <location>
        <begin position="1"/>
        <end position="27"/>
    </location>
</feature>
<dbReference type="PROSITE" id="PS50212">
    <property type="entry name" value="RASGEF_NTER"/>
    <property type="match status" value="1"/>
</dbReference>
<dbReference type="SUPFAM" id="SSF52540">
    <property type="entry name" value="P-loop containing nucleoside triphosphate hydrolases"/>
    <property type="match status" value="1"/>
</dbReference>
<feature type="compositionally biased region" description="Polar residues" evidence="3">
    <location>
        <begin position="1385"/>
        <end position="1410"/>
    </location>
</feature>
<dbReference type="PANTHER" id="PTHR23113">
    <property type="entry name" value="GUANINE NUCLEOTIDE EXCHANGE FACTOR"/>
    <property type="match status" value="1"/>
</dbReference>
<protein>
    <submittedName>
        <fullName evidence="6">Ras GEF</fullName>
    </submittedName>
</protein>
<organism evidence="6 7">
    <name type="scientific">Tilletiopsis washingtonensis</name>
    <dbReference type="NCBI Taxonomy" id="58919"/>
    <lineage>
        <taxon>Eukaryota</taxon>
        <taxon>Fungi</taxon>
        <taxon>Dikarya</taxon>
        <taxon>Basidiomycota</taxon>
        <taxon>Ustilaginomycotina</taxon>
        <taxon>Exobasidiomycetes</taxon>
        <taxon>Entylomatales</taxon>
        <taxon>Entylomatales incertae sedis</taxon>
        <taxon>Tilletiopsis</taxon>
    </lineage>
</organism>
<keyword evidence="7" id="KW-1185">Reference proteome</keyword>
<dbReference type="RefSeq" id="XP_025595916.1">
    <property type="nucleotide sequence ID" value="XM_025739096.1"/>
</dbReference>
<dbReference type="Proteomes" id="UP000245946">
    <property type="component" value="Unassembled WGS sequence"/>
</dbReference>
<feature type="compositionally biased region" description="Polar residues" evidence="3">
    <location>
        <begin position="496"/>
        <end position="512"/>
    </location>
</feature>
<dbReference type="STRING" id="58919.A0A316Z1I7"/>
<evidence type="ECO:0000256" key="2">
    <source>
        <dbReference type="PROSITE-ProRule" id="PRU00168"/>
    </source>
</evidence>
<proteinExistence type="predicted"/>
<dbReference type="Gene3D" id="1.20.870.10">
    <property type="entry name" value="Son of sevenless (SoS) protein Chain: S domain 1"/>
    <property type="match status" value="1"/>
</dbReference>
<dbReference type="SUPFAM" id="SSF48366">
    <property type="entry name" value="Ras GEF"/>
    <property type="match status" value="1"/>
</dbReference>
<keyword evidence="1 2" id="KW-0344">Guanine-nucleotide releasing factor</keyword>
<feature type="compositionally biased region" description="Polar residues" evidence="3">
    <location>
        <begin position="203"/>
        <end position="224"/>
    </location>
</feature>
<dbReference type="OrthoDB" id="28357at2759"/>
<feature type="compositionally biased region" description="Basic and acidic residues" evidence="3">
    <location>
        <begin position="331"/>
        <end position="343"/>
    </location>
</feature>
<feature type="compositionally biased region" description="Acidic residues" evidence="3">
    <location>
        <begin position="434"/>
        <end position="444"/>
    </location>
</feature>
<dbReference type="Gene3D" id="1.10.840.10">
    <property type="entry name" value="Ras guanine-nucleotide exchange factors catalytic domain"/>
    <property type="match status" value="1"/>
</dbReference>
<feature type="compositionally biased region" description="Polar residues" evidence="3">
    <location>
        <begin position="1154"/>
        <end position="1171"/>
    </location>
</feature>
<feature type="compositionally biased region" description="Polar residues" evidence="3">
    <location>
        <begin position="769"/>
        <end position="788"/>
    </location>
</feature>
<feature type="region of interest" description="Disordered" evidence="3">
    <location>
        <begin position="146"/>
        <end position="909"/>
    </location>
</feature>
<feature type="compositionally biased region" description="Low complexity" evidence="3">
    <location>
        <begin position="1413"/>
        <end position="1430"/>
    </location>
</feature>
<feature type="domain" description="N-terminal Ras-GEF" evidence="5">
    <location>
        <begin position="1219"/>
        <end position="1345"/>
    </location>
</feature>
<feature type="compositionally biased region" description="Polar residues" evidence="3">
    <location>
        <begin position="1445"/>
        <end position="1454"/>
    </location>
</feature>
<dbReference type="EMBL" id="KZ819303">
    <property type="protein sequence ID" value="PWN95637.1"/>
    <property type="molecule type" value="Genomic_DNA"/>
</dbReference>
<feature type="compositionally biased region" description="Low complexity" evidence="3">
    <location>
        <begin position="708"/>
        <end position="721"/>
    </location>
</feature>
<feature type="compositionally biased region" description="Low complexity" evidence="3">
    <location>
        <begin position="85"/>
        <end position="99"/>
    </location>
</feature>
<feature type="compositionally biased region" description="Basic and acidic residues" evidence="3">
    <location>
        <begin position="479"/>
        <end position="488"/>
    </location>
</feature>
<feature type="compositionally biased region" description="Low complexity" evidence="3">
    <location>
        <begin position="270"/>
        <end position="280"/>
    </location>
</feature>
<evidence type="ECO:0000313" key="7">
    <source>
        <dbReference type="Proteomes" id="UP000245946"/>
    </source>
</evidence>
<feature type="compositionally biased region" description="Low complexity" evidence="3">
    <location>
        <begin position="853"/>
        <end position="906"/>
    </location>
</feature>
<feature type="compositionally biased region" description="Polar residues" evidence="3">
    <location>
        <begin position="543"/>
        <end position="555"/>
    </location>
</feature>
<dbReference type="PANTHER" id="PTHR23113:SF348">
    <property type="entry name" value="GUANYL-NUCLEOTIDE EXCHANGE FACTOR RASGEF, PUTATIVE (AFU_ORTHOLOGUE AFUA_1G04700)-RELATED"/>
    <property type="match status" value="1"/>
</dbReference>
<reference evidence="6 7" key="1">
    <citation type="journal article" date="2018" name="Mol. Biol. Evol.">
        <title>Broad Genomic Sampling Reveals a Smut Pathogenic Ancestry of the Fungal Clade Ustilaginomycotina.</title>
        <authorList>
            <person name="Kijpornyongpan T."/>
            <person name="Mondo S.J."/>
            <person name="Barry K."/>
            <person name="Sandor L."/>
            <person name="Lee J."/>
            <person name="Lipzen A."/>
            <person name="Pangilinan J."/>
            <person name="LaButti K."/>
            <person name="Hainaut M."/>
            <person name="Henrissat B."/>
            <person name="Grigoriev I.V."/>
            <person name="Spatafora J.W."/>
            <person name="Aime M.C."/>
        </authorList>
    </citation>
    <scope>NUCLEOTIDE SEQUENCE [LARGE SCALE GENOMIC DNA]</scope>
    <source>
        <strain evidence="6 7">MCA 4186</strain>
    </source>
</reference>
<dbReference type="GeneID" id="37266642"/>
<dbReference type="InterPro" id="IPR001895">
    <property type="entry name" value="RASGEF_cat_dom"/>
</dbReference>
<dbReference type="GO" id="GO:0007265">
    <property type="term" value="P:Ras protein signal transduction"/>
    <property type="evidence" value="ECO:0007669"/>
    <property type="project" value="TreeGrafter"/>
</dbReference>
<name>A0A316Z1I7_9BASI</name>
<feature type="compositionally biased region" description="Low complexity" evidence="3">
    <location>
        <begin position="651"/>
        <end position="670"/>
    </location>
</feature>
<feature type="compositionally biased region" description="Low complexity" evidence="3">
    <location>
        <begin position="1107"/>
        <end position="1153"/>
    </location>
</feature>
<sequence>MPSAHSAAGAAAPDATAAASASSTAATPEKRRPPALAFWQNRTRKLSGPSADSSAPSSSSIEAPPPVPRLRSTNSVRAPGLRHTPSTSASPPKASDASAQLHGSPVFGLDQEVAEEDRRFAEALSLGASAPSGSPMQLADVPLELSAAVSRSSSRSSATSRGALPNASGAPAVESEATPRRAQADVEAGASRQGATLHRKGASTGSAVSAESHSGVSGRGSQTGIIDAHTGPSSVADARAATGHSDVTSSSQISEVPDAPRRDSDETADAPPTGEPSSSGEGEGDAEASQEELGSPADAAIRDAARARRRRRLLREQVRKRQIKRQSTDAQRQHGAEEDPTRDDSEEGSDSSDDQAWPSSSKDADAGSPLPGRLRRARRLSPSTATHSGTNAPEVRAVTPGAISSSDSFYDAALSPESGSSSPERLVSMLSLDDAPDDGLDEQDALGSRRMSEDGGLTNWLRVSPRPSEMASSATLRQDALDGQRYRDYSPAGARDSSSPARTPSTARTQSAEWGPGMYQSPDSSISSVPTLDSPLPSPTSPNASFMPSLTSPTASRMFVKPSDGYHRVARYSALPPPRPTPSMPPPPPPKDLPDSRSSGAADRGRTRSQSLSQAALDMDAQDGRDAGHAGRSTSQTPSYRSRDGSSSLQPPSTRPAISRRSSSSSGSGAPLPPTKEEDAPPQTPPKLEPSSLGPNGTIRGRPRGATVGAVPAASSPSSAGRFSVQARARPRSMLCNEMVVPGLEGVARSEEDHDGSDDPSALLGVQAGDSSSTPAGSSPVDNSGQSEAPSAATRTSLATTAPSLSGSAPDKSRTGLSGGDGELNARQNQQLRRSVALAVGGPSAHTADSTERSASSSSTPASSAGAALSAAGGTGTSSAPGGAATPAGSASAGARSRSGSTASLLQQVQHPPKSHASFVIAVVGHQGAGKTTVIKKGLRQFGLSKPNVLSEKIASHSTICIVDQEQRTIEVLEIDASVLLNGPSKRFAWPKFLPHIDAIILCYDAAQISSFRGMSELLENFAMHSLSTVMLACKSESFPKAVDPYYASDMAAVYNVGLAECSDQSEEGKKRMRDCFSYLVKEVAKARAGRKAAFDPAAHQLQQLHGSASTTGPGSSSRKMSDATTASLDSSRTSSASQQNSPALSSAGYSSSNENPGFSRATQGAAQSSGHDVRNTARKLSDATTMSVDAPSLTGSNSEDEAALQQSISKAQLGLQSAKTAGGYVSIEELWEKLFFAAVSGDDERFLLMFMVFYRGFARPIELLRQLVARFDALSSSERSDGVMIRFSLMRLTAMLGDWMQDYPGDLSAPDTYSELCDFFQRLLQHPSTMHIASPLQPHLEALRFAPDPDAAWSKNQDNDKPRSVAADVPPVRPSLLGADGQTLAPSSSTLVASSQSGSYSMDNSSQEVLRSRAYSDSSAASGSAIDSAQLSRPSLEHRDYSYSDAQTSSDSGVKSAAASISSAPHAASSGVSGGYPAQQSASDTALAPPPANVNSAVAATPEGLTNARKTALRGISNALADTDEEVIAAELTRIEWNLFCAIRPRDLLRHILASRELREKNGPVARSIAHFNYVSAWVCTMILVQGKIKHRARMLEKFMSIAAILRHSNNYNTLHAVLAGLGNASVHRLKHTRELLNGKAVNKVYLSLARLMGSDRSFAAYRLALENSEGRTIPYLGVHLQDILSLSDGNPSKRASDDMVHWRKFSLMDEAVMAIVRCQQHERGMARANTSVERLIVDLPLLDEEEMYQRSLQVEPRAQTGPAALTSSKIKGFFA</sequence>
<dbReference type="PROSITE" id="PS50009">
    <property type="entry name" value="RASGEF_CAT"/>
    <property type="match status" value="1"/>
</dbReference>
<dbReference type="InterPro" id="IPR027417">
    <property type="entry name" value="P-loop_NTPase"/>
</dbReference>
<feature type="compositionally biased region" description="Polar residues" evidence="3">
    <location>
        <begin position="1183"/>
        <end position="1198"/>
    </location>
</feature>
<dbReference type="GO" id="GO:0005085">
    <property type="term" value="F:guanyl-nucleotide exchange factor activity"/>
    <property type="evidence" value="ECO:0007669"/>
    <property type="project" value="UniProtKB-KW"/>
</dbReference>
<dbReference type="InterPro" id="IPR000651">
    <property type="entry name" value="Ras-like_Gua-exchang_fac_N"/>
</dbReference>